<feature type="compositionally biased region" description="Basic and acidic residues" evidence="1">
    <location>
        <begin position="386"/>
        <end position="406"/>
    </location>
</feature>
<dbReference type="PROSITE" id="PS51257">
    <property type="entry name" value="PROKAR_LIPOPROTEIN"/>
    <property type="match status" value="1"/>
</dbReference>
<protein>
    <recommendedName>
        <fullName evidence="3">Fibronectin type-III domain-containing protein</fullName>
    </recommendedName>
</protein>
<feature type="region of interest" description="Disordered" evidence="1">
    <location>
        <begin position="672"/>
        <end position="923"/>
    </location>
</feature>
<feature type="transmembrane region" description="Helical" evidence="2">
    <location>
        <begin position="69"/>
        <end position="85"/>
    </location>
</feature>
<dbReference type="GeneID" id="87838448"/>
<dbReference type="InterPro" id="IPR013783">
    <property type="entry name" value="Ig-like_fold"/>
</dbReference>
<dbReference type="Gene3D" id="2.60.40.10">
    <property type="entry name" value="Immunoglobulins"/>
    <property type="match status" value="1"/>
</dbReference>
<dbReference type="Pfam" id="PF00041">
    <property type="entry name" value="fn3"/>
    <property type="match status" value="1"/>
</dbReference>
<reference evidence="4" key="1">
    <citation type="journal article" date="2023" name="Mol. Phylogenet. Evol.">
        <title>Genome-scale phylogeny and comparative genomics of the fungal order Sordariales.</title>
        <authorList>
            <person name="Hensen N."/>
            <person name="Bonometti L."/>
            <person name="Westerberg I."/>
            <person name="Brannstrom I.O."/>
            <person name="Guillou S."/>
            <person name="Cros-Aarteil S."/>
            <person name="Calhoun S."/>
            <person name="Haridas S."/>
            <person name="Kuo A."/>
            <person name="Mondo S."/>
            <person name="Pangilinan J."/>
            <person name="Riley R."/>
            <person name="LaButti K."/>
            <person name="Andreopoulos B."/>
            <person name="Lipzen A."/>
            <person name="Chen C."/>
            <person name="Yan M."/>
            <person name="Daum C."/>
            <person name="Ng V."/>
            <person name="Clum A."/>
            <person name="Steindorff A."/>
            <person name="Ohm R.A."/>
            <person name="Martin F."/>
            <person name="Silar P."/>
            <person name="Natvig D.O."/>
            <person name="Lalanne C."/>
            <person name="Gautier V."/>
            <person name="Ament-Velasquez S.L."/>
            <person name="Kruys A."/>
            <person name="Hutchinson M.I."/>
            <person name="Powell A.J."/>
            <person name="Barry K."/>
            <person name="Miller A.N."/>
            <person name="Grigoriev I.V."/>
            <person name="Debuchy R."/>
            <person name="Gladieux P."/>
            <person name="Hiltunen Thoren M."/>
            <person name="Johannesson H."/>
        </authorList>
    </citation>
    <scope>NUCLEOTIDE SEQUENCE</scope>
    <source>
        <strain evidence="4">CBS 168.71</strain>
    </source>
</reference>
<keyword evidence="2" id="KW-0812">Transmembrane</keyword>
<sequence>MFLRLIPTDPPLPSLLLAGCETCSTPGLAVPPDDPSVMSWLSWTSLVPTLLIISASLAWWFTEPKNARINLIAAAGAALFCWAVAPELCRDLSYSVYALTVDAVAALRLELIILRNAKMLVTGVAVVWLARRAWQTLWKPVPELINILGVDVPDPPDVSLADIRADAATVNWTRAPANRSVQKFLIQVNGVVVGEVAANQEPAIVVSGLKPDHFYNVRVIAVGSNNFQAGSRVIRLRTFARDGRPQLGNSRLPSNFIPEEPRASTSNDMGDDAGGGRSPFPALEIPTVQEPTISPVRDMNSAGGPGPRRNTVTRKHSPSTTSLDQPIREEVNADPKQILPVLTEKFESIRKETEDVLALIAREEGDNRLLMGELETEKRGKRKEQKKKEEQTERLKKDVHATDRAMRNAMQRKAQKEKALKEKQNERTKFHDNIAKWEKGVEELHKEREKFGQQVTELEEDRDKKVEQSREENGDLQAECSRLEAELKERRDQVKELEEARKMLPGGDEDGEWREKITEERREWYRTGTGRELQEISAIEAKRGRALDEQVRALSVQVQHIPHTNFGGLYSHPNASGMEFDPAAITHLNQRSRAGNSISSVSVPAQLPPYPQIDQAIAAPAGFASSRSANAPPGFAPGPFMDHSELSRLDELGLRTAPLSPSATALLPSNLMADIDDDDPSPVSRFGPDPYFPPQRASPENDPQSPASSGRSFSIFTSPHGSSSNLPFPPFQNETSDRMSLNAAATAPSPVATEPPPNKLSSFFPFPRSRPAKVSESEGLGGLPFGSLKSGQSQSFPRQEDDPNSLMNKRRSWGVFNRNSVGPEITEGHATHSRMFSRNLNPFSSSHRAPGGLFPERDKGSPRPESIASAELPRPSTDSGSIWGPQPGDAATLGKPSRLWSPDAWSRNPSRRPSLHGSPSALKTTLASADDEILGEEMLPNVNEVGVIGSRPPMQSKIPRLNPNAPAFNITAFFKSKPDKEKDKENKEKTKAEKKDKSKAKESKEKCKNGDASATPEVPQVPTFDLESPPESRMSRDGYSVHTQTSVSESRDSLSLDQPFSNAGSEPTSAGLSSSFKDDNVVRKLFRKGSSSKFSIAGRLGGKESGLFKKGPSSTASGGASEKGTSIERSSIGDFEDIADEALNPAFLGRSYDSITSSPSLAPAVTATKSKEIKAPSRWLSNFGKKGKKEKESLDLDRSQVSELDGLAEESHK</sequence>
<evidence type="ECO:0000259" key="3">
    <source>
        <dbReference type="PROSITE" id="PS50853"/>
    </source>
</evidence>
<evidence type="ECO:0000313" key="4">
    <source>
        <dbReference type="EMBL" id="KAK3301045.1"/>
    </source>
</evidence>
<dbReference type="SMART" id="SM00060">
    <property type="entry name" value="FN3"/>
    <property type="match status" value="1"/>
</dbReference>
<feature type="compositionally biased region" description="Polar residues" evidence="1">
    <location>
        <begin position="701"/>
        <end position="726"/>
    </location>
</feature>
<keyword evidence="2" id="KW-0472">Membrane</keyword>
<evidence type="ECO:0000256" key="2">
    <source>
        <dbReference type="SAM" id="Phobius"/>
    </source>
</evidence>
<feature type="region of interest" description="Disordered" evidence="1">
    <location>
        <begin position="369"/>
        <end position="432"/>
    </location>
</feature>
<dbReference type="SUPFAM" id="SSF49265">
    <property type="entry name" value="Fibronectin type III"/>
    <property type="match status" value="1"/>
</dbReference>
<feature type="region of interest" description="Disordered" evidence="1">
    <location>
        <begin position="946"/>
        <end position="1076"/>
    </location>
</feature>
<feature type="compositionally biased region" description="Basic and acidic residues" evidence="1">
    <location>
        <begin position="461"/>
        <end position="473"/>
    </location>
</feature>
<feature type="compositionally biased region" description="Polar residues" evidence="1">
    <location>
        <begin position="1112"/>
        <end position="1129"/>
    </location>
</feature>
<feature type="compositionally biased region" description="Basic and acidic residues" evidence="1">
    <location>
        <begin position="1189"/>
        <end position="1200"/>
    </location>
</feature>
<dbReference type="InterPro" id="IPR003961">
    <property type="entry name" value="FN3_dom"/>
</dbReference>
<feature type="compositionally biased region" description="Basic and acidic residues" evidence="1">
    <location>
        <begin position="976"/>
        <end position="1009"/>
    </location>
</feature>
<dbReference type="InterPro" id="IPR036116">
    <property type="entry name" value="FN3_sf"/>
</dbReference>
<dbReference type="Proteomes" id="UP001278766">
    <property type="component" value="Unassembled WGS sequence"/>
</dbReference>
<evidence type="ECO:0000313" key="5">
    <source>
        <dbReference type="Proteomes" id="UP001278766"/>
    </source>
</evidence>
<organism evidence="4 5">
    <name type="scientific">Chaetomium fimeti</name>
    <dbReference type="NCBI Taxonomy" id="1854472"/>
    <lineage>
        <taxon>Eukaryota</taxon>
        <taxon>Fungi</taxon>
        <taxon>Dikarya</taxon>
        <taxon>Ascomycota</taxon>
        <taxon>Pezizomycotina</taxon>
        <taxon>Sordariomycetes</taxon>
        <taxon>Sordariomycetidae</taxon>
        <taxon>Sordariales</taxon>
        <taxon>Chaetomiaceae</taxon>
        <taxon>Chaetomium</taxon>
    </lineage>
</organism>
<feature type="region of interest" description="Disordered" evidence="1">
    <location>
        <begin position="1095"/>
        <end position="1131"/>
    </location>
</feature>
<gene>
    <name evidence="4" type="ORF">B0H64DRAFT_352853</name>
</gene>
<dbReference type="CDD" id="cd00063">
    <property type="entry name" value="FN3"/>
    <property type="match status" value="1"/>
</dbReference>
<keyword evidence="5" id="KW-1185">Reference proteome</keyword>
<dbReference type="AlphaFoldDB" id="A0AAE0HQV0"/>
<feature type="region of interest" description="Disordered" evidence="1">
    <location>
        <begin position="450"/>
        <end position="476"/>
    </location>
</feature>
<feature type="transmembrane region" description="Helical" evidence="2">
    <location>
        <begin position="40"/>
        <end position="62"/>
    </location>
</feature>
<name>A0AAE0HQV0_9PEZI</name>
<feature type="compositionally biased region" description="Polar residues" evidence="1">
    <location>
        <begin position="1055"/>
        <end position="1075"/>
    </location>
</feature>
<feature type="domain" description="Fibronectin type-III" evidence="3">
    <location>
        <begin position="152"/>
        <end position="241"/>
    </location>
</feature>
<dbReference type="RefSeq" id="XP_062664559.1">
    <property type="nucleotide sequence ID" value="XM_062801500.1"/>
</dbReference>
<accession>A0AAE0HQV0</accession>
<dbReference type="EMBL" id="JAUEPN010000001">
    <property type="protein sequence ID" value="KAK3301045.1"/>
    <property type="molecule type" value="Genomic_DNA"/>
</dbReference>
<reference evidence="4" key="2">
    <citation type="submission" date="2023-06" db="EMBL/GenBank/DDBJ databases">
        <authorList>
            <consortium name="Lawrence Berkeley National Laboratory"/>
            <person name="Haridas S."/>
            <person name="Hensen N."/>
            <person name="Bonometti L."/>
            <person name="Westerberg I."/>
            <person name="Brannstrom I.O."/>
            <person name="Guillou S."/>
            <person name="Cros-Aarteil S."/>
            <person name="Calhoun S."/>
            <person name="Kuo A."/>
            <person name="Mondo S."/>
            <person name="Pangilinan J."/>
            <person name="Riley R."/>
            <person name="Labutti K."/>
            <person name="Andreopoulos B."/>
            <person name="Lipzen A."/>
            <person name="Chen C."/>
            <person name="Yanf M."/>
            <person name="Daum C."/>
            <person name="Ng V."/>
            <person name="Clum A."/>
            <person name="Steindorff A."/>
            <person name="Ohm R."/>
            <person name="Martin F."/>
            <person name="Silar P."/>
            <person name="Natvig D."/>
            <person name="Lalanne C."/>
            <person name="Gautier V."/>
            <person name="Ament-Velasquez S.L."/>
            <person name="Kruys A."/>
            <person name="Hutchinson M.I."/>
            <person name="Powell A.J."/>
            <person name="Barry K."/>
            <person name="Miller A.N."/>
            <person name="Grigoriev I.V."/>
            <person name="Debuchy R."/>
            <person name="Gladieux P."/>
            <person name="Thoren M.H."/>
            <person name="Johannesson H."/>
        </authorList>
    </citation>
    <scope>NUCLEOTIDE SEQUENCE</scope>
    <source>
        <strain evidence="4">CBS 168.71</strain>
    </source>
</reference>
<keyword evidence="2" id="KW-1133">Transmembrane helix</keyword>
<proteinExistence type="predicted"/>
<feature type="region of interest" description="Disordered" evidence="1">
    <location>
        <begin position="1184"/>
        <end position="1213"/>
    </location>
</feature>
<dbReference type="PROSITE" id="PS50853">
    <property type="entry name" value="FN3"/>
    <property type="match status" value="1"/>
</dbReference>
<feature type="region of interest" description="Disordered" evidence="1">
    <location>
        <begin position="243"/>
        <end position="323"/>
    </location>
</feature>
<evidence type="ECO:0000256" key="1">
    <source>
        <dbReference type="SAM" id="MobiDB-lite"/>
    </source>
</evidence>
<comment type="caution">
    <text evidence="4">The sequence shown here is derived from an EMBL/GenBank/DDBJ whole genome shotgun (WGS) entry which is preliminary data.</text>
</comment>
<feature type="compositionally biased region" description="Basic and acidic residues" evidence="1">
    <location>
        <begin position="414"/>
        <end position="432"/>
    </location>
</feature>
<feature type="compositionally biased region" description="Polar residues" evidence="1">
    <location>
        <begin position="834"/>
        <end position="847"/>
    </location>
</feature>